<feature type="region of interest" description="Disordered" evidence="1">
    <location>
        <begin position="161"/>
        <end position="300"/>
    </location>
</feature>
<keyword evidence="2" id="KW-1185">Reference proteome</keyword>
<feature type="compositionally biased region" description="Basic and acidic residues" evidence="1">
    <location>
        <begin position="278"/>
        <end position="288"/>
    </location>
</feature>
<feature type="compositionally biased region" description="Basic and acidic residues" evidence="1">
    <location>
        <begin position="215"/>
        <end position="229"/>
    </location>
</feature>
<dbReference type="WBParaSite" id="scaffold6035_cov288.g10336">
    <property type="protein sequence ID" value="scaffold6035_cov288.g10336"/>
    <property type="gene ID" value="scaffold6035_cov288.g10336"/>
</dbReference>
<evidence type="ECO:0000313" key="2">
    <source>
        <dbReference type="Proteomes" id="UP000887561"/>
    </source>
</evidence>
<sequence length="321" mass="37041">MSVNGLLKFKKYVASINGKSPVTEQVGLNMLSEIAQKFSEKELNEREYLGINEIKMELDEYFGRGALNFSSYLKNNEDPLLNFFVKQVNIQNIATEHNETNEPQNEQTKEFISKLKRCPICENIINLNEENEALFDDEIKEKILYHIQLILPILQVKIEADKKKDAEKKEDDEEEGTPLRRRSRKKHIHGGEAHFVDDKKDDDNDNHKNMALSLDQEHEKEEHKGDIRMARSPLKRQLSKERRRHKSQPTEARSLGVLQLPERALSDQDIGSKPLFYETEHDGAKEGNSDSQGSDNNLPMQLALFKSLSMANEQGKDKGYY</sequence>
<protein>
    <submittedName>
        <fullName evidence="3">Uncharacterized protein</fullName>
    </submittedName>
</protein>
<evidence type="ECO:0000256" key="1">
    <source>
        <dbReference type="SAM" id="MobiDB-lite"/>
    </source>
</evidence>
<organism evidence="2 3">
    <name type="scientific">Meloidogyne javanica</name>
    <name type="common">Root-knot nematode worm</name>
    <dbReference type="NCBI Taxonomy" id="6303"/>
    <lineage>
        <taxon>Eukaryota</taxon>
        <taxon>Metazoa</taxon>
        <taxon>Ecdysozoa</taxon>
        <taxon>Nematoda</taxon>
        <taxon>Chromadorea</taxon>
        <taxon>Rhabditida</taxon>
        <taxon>Tylenchina</taxon>
        <taxon>Tylenchomorpha</taxon>
        <taxon>Tylenchoidea</taxon>
        <taxon>Meloidogynidae</taxon>
        <taxon>Meloidogyninae</taxon>
        <taxon>Meloidogyne</taxon>
        <taxon>Meloidogyne incognita group</taxon>
    </lineage>
</organism>
<dbReference type="Proteomes" id="UP000887561">
    <property type="component" value="Unplaced"/>
</dbReference>
<proteinExistence type="predicted"/>
<dbReference type="AlphaFoldDB" id="A0A915MX89"/>
<evidence type="ECO:0000313" key="3">
    <source>
        <dbReference type="WBParaSite" id="scaffold6035_cov288.g10336"/>
    </source>
</evidence>
<feature type="compositionally biased region" description="Basic and acidic residues" evidence="1">
    <location>
        <begin position="189"/>
        <end position="208"/>
    </location>
</feature>
<feature type="compositionally biased region" description="Polar residues" evidence="1">
    <location>
        <begin position="289"/>
        <end position="299"/>
    </location>
</feature>
<feature type="compositionally biased region" description="Basic residues" evidence="1">
    <location>
        <begin position="179"/>
        <end position="188"/>
    </location>
</feature>
<accession>A0A915MX89</accession>
<reference evidence="3" key="1">
    <citation type="submission" date="2022-11" db="UniProtKB">
        <authorList>
            <consortium name="WormBaseParasite"/>
        </authorList>
    </citation>
    <scope>IDENTIFICATION</scope>
</reference>
<name>A0A915MX89_MELJA</name>